<dbReference type="AlphaFoldDB" id="A0A4R3YHU6"/>
<protein>
    <submittedName>
        <fullName evidence="4">Ribonuclease BN (tRNA processing enzyme)</fullName>
    </submittedName>
</protein>
<feature type="chain" id="PRO_5020835062" evidence="2">
    <location>
        <begin position="23"/>
        <end position="309"/>
    </location>
</feature>
<keyword evidence="5" id="KW-1185">Reference proteome</keyword>
<keyword evidence="2" id="KW-0732">Signal</keyword>
<dbReference type="GO" id="GO:0042781">
    <property type="term" value="F:3'-tRNA processing endoribonuclease activity"/>
    <property type="evidence" value="ECO:0007669"/>
    <property type="project" value="TreeGrafter"/>
</dbReference>
<accession>A0A4R3YHU6</accession>
<feature type="domain" description="Metallo-beta-lactamase" evidence="3">
    <location>
        <begin position="48"/>
        <end position="234"/>
    </location>
</feature>
<dbReference type="EMBL" id="SMCO01000001">
    <property type="protein sequence ID" value="TCV90574.1"/>
    <property type="molecule type" value="Genomic_DNA"/>
</dbReference>
<evidence type="ECO:0000313" key="5">
    <source>
        <dbReference type="Proteomes" id="UP000295367"/>
    </source>
</evidence>
<evidence type="ECO:0000259" key="3">
    <source>
        <dbReference type="SMART" id="SM00849"/>
    </source>
</evidence>
<dbReference type="PANTHER" id="PTHR46018:SF2">
    <property type="entry name" value="ZINC PHOSPHODIESTERASE ELAC PROTEIN 1"/>
    <property type="match status" value="1"/>
</dbReference>
<dbReference type="OrthoDB" id="9803916at2"/>
<dbReference type="InterPro" id="IPR036866">
    <property type="entry name" value="RibonucZ/Hydroxyglut_hydro"/>
</dbReference>
<comment type="caution">
    <text evidence="4">The sequence shown here is derived from an EMBL/GenBank/DDBJ whole genome shotgun (WGS) entry which is preliminary data.</text>
</comment>
<dbReference type="InterPro" id="IPR044094">
    <property type="entry name" value="AtsA-like_MBL-fold"/>
</dbReference>
<dbReference type="CDD" id="cd07719">
    <property type="entry name" value="arylsulfatase_AtsA-like_MBL-fold"/>
    <property type="match status" value="1"/>
</dbReference>
<proteinExistence type="predicted"/>
<dbReference type="Proteomes" id="UP000295367">
    <property type="component" value="Unassembled WGS sequence"/>
</dbReference>
<dbReference type="PANTHER" id="PTHR46018">
    <property type="entry name" value="ZINC PHOSPHODIESTERASE ELAC PROTEIN 1"/>
    <property type="match status" value="1"/>
</dbReference>
<dbReference type="InterPro" id="IPR001279">
    <property type="entry name" value="Metallo-B-lactamas"/>
</dbReference>
<dbReference type="RefSeq" id="WP_124947506.1">
    <property type="nucleotide sequence ID" value="NZ_BHVT01000073.1"/>
</dbReference>
<reference evidence="4 5" key="1">
    <citation type="submission" date="2019-03" db="EMBL/GenBank/DDBJ databases">
        <title>Genomic Encyclopedia of Type Strains, Phase IV (KMG-IV): sequencing the most valuable type-strain genomes for metagenomic binning, comparative biology and taxonomic classification.</title>
        <authorList>
            <person name="Goeker M."/>
        </authorList>
    </citation>
    <scope>NUCLEOTIDE SEQUENCE [LARGE SCALE GENOMIC DNA]</scope>
    <source>
        <strain evidence="4 5">DSM 100309</strain>
    </source>
</reference>
<dbReference type="Gene3D" id="3.60.15.10">
    <property type="entry name" value="Ribonuclease Z/Hydroxyacylglutathione hydrolase-like"/>
    <property type="match status" value="1"/>
</dbReference>
<evidence type="ECO:0000313" key="4">
    <source>
        <dbReference type="EMBL" id="TCV90574.1"/>
    </source>
</evidence>
<sequence>MQRTVRFTVTCLLLVAAFQTHAAQRCGSDGVWMQVLGSGGPEMTDQRASSGYLVWQDGHARILVDMGPGSMLRYEQSGARIEDLDVVLLTHLHVDHSADLPTLIKAAFFTERTRSLPIFGPTGNEVMPDTIAFVEALFASPSGAYRYRSGYLAGDEAFSLLPHNVPAVGMDVKQVMEGKGYKITAVPVNHGPIPALAWRIDIAGRSLVFSGDMNGDNHTLPKLAKGADLLVAHHAIPQNATGVARNLHMPPSVIGEIAGESNVKQLVLSHRMNRTFGVESESEVEIRKNYTGPLTFAEDRQCFKVSIQY</sequence>
<dbReference type="SUPFAM" id="SSF56281">
    <property type="entry name" value="Metallo-hydrolase/oxidoreductase"/>
    <property type="match status" value="1"/>
</dbReference>
<organism evidence="4 5">
    <name type="scientific">Sulfurirhabdus autotrophica</name>
    <dbReference type="NCBI Taxonomy" id="1706046"/>
    <lineage>
        <taxon>Bacteria</taxon>
        <taxon>Pseudomonadati</taxon>
        <taxon>Pseudomonadota</taxon>
        <taxon>Betaproteobacteria</taxon>
        <taxon>Nitrosomonadales</taxon>
        <taxon>Sulfuricellaceae</taxon>
        <taxon>Sulfurirhabdus</taxon>
    </lineage>
</organism>
<gene>
    <name evidence="4" type="ORF">EDC63_101548</name>
</gene>
<keyword evidence="1" id="KW-0378">Hydrolase</keyword>
<dbReference type="Pfam" id="PF12706">
    <property type="entry name" value="Lactamase_B_2"/>
    <property type="match status" value="1"/>
</dbReference>
<name>A0A4R3YHU6_9PROT</name>
<evidence type="ECO:0000256" key="2">
    <source>
        <dbReference type="SAM" id="SignalP"/>
    </source>
</evidence>
<evidence type="ECO:0000256" key="1">
    <source>
        <dbReference type="ARBA" id="ARBA00022801"/>
    </source>
</evidence>
<feature type="signal peptide" evidence="2">
    <location>
        <begin position="1"/>
        <end position="22"/>
    </location>
</feature>
<dbReference type="SMART" id="SM00849">
    <property type="entry name" value="Lactamase_B"/>
    <property type="match status" value="1"/>
</dbReference>